<reference evidence="2 3" key="1">
    <citation type="submission" date="2016-10" db="EMBL/GenBank/DDBJ databases">
        <title>Rodentibacter gen. nov. and new species.</title>
        <authorList>
            <person name="Christensen H."/>
        </authorList>
    </citation>
    <scope>NUCLEOTIDE SEQUENCE [LARGE SCALE GENOMIC DNA]</scope>
    <source>
        <strain evidence="2 3">Ac81</strain>
    </source>
</reference>
<organism evidence="2 3">
    <name type="scientific">Rodentibacter ratti</name>
    <dbReference type="NCBI Taxonomy" id="1906745"/>
    <lineage>
        <taxon>Bacteria</taxon>
        <taxon>Pseudomonadati</taxon>
        <taxon>Pseudomonadota</taxon>
        <taxon>Gammaproteobacteria</taxon>
        <taxon>Pasteurellales</taxon>
        <taxon>Pasteurellaceae</taxon>
        <taxon>Rodentibacter</taxon>
    </lineage>
</organism>
<evidence type="ECO:0000313" key="3">
    <source>
        <dbReference type="Proteomes" id="UP000188573"/>
    </source>
</evidence>
<evidence type="ECO:0000259" key="1">
    <source>
        <dbReference type="PROSITE" id="PS50878"/>
    </source>
</evidence>
<dbReference type="EMBL" id="MLAG01000040">
    <property type="protein sequence ID" value="OOF81742.1"/>
    <property type="molecule type" value="Genomic_DNA"/>
</dbReference>
<dbReference type="CDD" id="cd01646">
    <property type="entry name" value="RT_Bac_retron_I"/>
    <property type="match status" value="1"/>
</dbReference>
<keyword evidence="3" id="KW-1185">Reference proteome</keyword>
<accession>A0A1V3KVM8</accession>
<gene>
    <name evidence="2" type="ORF">BKG92_08445</name>
</gene>
<protein>
    <submittedName>
        <fullName evidence="2">Cobalt transporter</fullName>
    </submittedName>
</protein>
<comment type="caution">
    <text evidence="2">The sequence shown here is derived from an EMBL/GenBank/DDBJ whole genome shotgun (WGS) entry which is preliminary data.</text>
</comment>
<dbReference type="AlphaFoldDB" id="A0A1V3KVM8"/>
<name>A0A1V3KVM8_9PAST</name>
<evidence type="ECO:0000313" key="2">
    <source>
        <dbReference type="EMBL" id="OOF81742.1"/>
    </source>
</evidence>
<dbReference type="Proteomes" id="UP000188573">
    <property type="component" value="Unassembled WGS sequence"/>
</dbReference>
<dbReference type="InterPro" id="IPR043502">
    <property type="entry name" value="DNA/RNA_pol_sf"/>
</dbReference>
<dbReference type="RefSeq" id="WP_077497259.1">
    <property type="nucleotide sequence ID" value="NZ_MLAG01000040.1"/>
</dbReference>
<dbReference type="Pfam" id="PF00078">
    <property type="entry name" value="RVT_1"/>
    <property type="match status" value="1"/>
</dbReference>
<dbReference type="InterPro" id="IPR000477">
    <property type="entry name" value="RT_dom"/>
</dbReference>
<proteinExistence type="predicted"/>
<dbReference type="PROSITE" id="PS50878">
    <property type="entry name" value="RT_POL"/>
    <property type="match status" value="1"/>
</dbReference>
<dbReference type="SUPFAM" id="SSF56672">
    <property type="entry name" value="DNA/RNA polymerases"/>
    <property type="match status" value="1"/>
</dbReference>
<feature type="domain" description="Reverse transcriptase" evidence="1">
    <location>
        <begin position="1"/>
        <end position="319"/>
    </location>
</feature>
<sequence length="491" mass="56983">MNNRKSILELSHDEARNFFLKHESYCNIDLPKYFSFSKLLQEISNEFLGKDLINDFCTSRSAMGKLDDVNYLIYANKDGKLSWRPFQIIHPLVYVALVHGITKEDNWEKLKNRFKKFQKNEKIKCLSIPVQSENKQSDKAQQISNWWEQVEQQSVLLSLEYDYIFDTDVADCYGSIYTHSIAWAIENKRVAKIKRNDQSLLGNFIDKSIQNSQNQQTNGIPQGSVLMDFIAEIILGYIDMILGGGLKRQKITNYQILRYRDDYRIFVCNPNDGEKILKCLSEIMMPFGFKLNASKTKGSQDVITQSIKKDKLAWLAIPQNRRVSLQKQILLIRQHSINFPNSGSLNTALNKFDKKLEEIKKIQSIEQLISIVADIAYHNPKVIPVCCAIISKLLDKLDDHKPIAALVHKKLSRMPNSGFTQIWLQRMLKADLDSYKFSEKMCELHNKIWNHSWIKGRNMLRILSDTSIFQVDEFNSLDSIISNSEIDLFDY</sequence>